<proteinExistence type="predicted"/>
<dbReference type="InterPro" id="IPR026414">
    <property type="entry name" value="ExosoTase_F-assoc_memb"/>
</dbReference>
<keyword evidence="1" id="KW-0812">Transmembrane</keyword>
<dbReference type="RefSeq" id="WP_187562447.1">
    <property type="nucleotide sequence ID" value="NZ_JACGWS010000007.1"/>
</dbReference>
<feature type="transmembrane region" description="Helical" evidence="1">
    <location>
        <begin position="50"/>
        <end position="74"/>
    </location>
</feature>
<accession>A0ABR7QA06</accession>
<keyword evidence="1" id="KW-1133">Transmembrane helix</keyword>
<dbReference type="Proteomes" id="UP000619238">
    <property type="component" value="Unassembled WGS sequence"/>
</dbReference>
<evidence type="ECO:0000313" key="3">
    <source>
        <dbReference type="Proteomes" id="UP000619238"/>
    </source>
</evidence>
<evidence type="ECO:0000313" key="2">
    <source>
        <dbReference type="EMBL" id="MBC8755394.1"/>
    </source>
</evidence>
<protein>
    <submittedName>
        <fullName evidence="2">Exosortase F system-associated protein</fullName>
    </submittedName>
</protein>
<evidence type="ECO:0000256" key="1">
    <source>
        <dbReference type="SAM" id="Phobius"/>
    </source>
</evidence>
<name>A0ABR7QA06_9FLAO</name>
<organism evidence="2 3">
    <name type="scientific">Kordia aestuariivivens</name>
    <dbReference type="NCBI Taxonomy" id="2759037"/>
    <lineage>
        <taxon>Bacteria</taxon>
        <taxon>Pseudomonadati</taxon>
        <taxon>Bacteroidota</taxon>
        <taxon>Flavobacteriia</taxon>
        <taxon>Flavobacteriales</taxon>
        <taxon>Flavobacteriaceae</taxon>
        <taxon>Kordia</taxon>
    </lineage>
</organism>
<keyword evidence="3" id="KW-1185">Reference proteome</keyword>
<sequence>MNKVWKYIVIGFLFGLLVLIRAFENELFYDPFLSFFKDDYLHSNIPEYNAWLLFLNHIFRFGLNMIVSLAIIYIAFENRHVLKFSFGLYIVAFVILVALYFYLIQHDLEHDYLLTFYVRRFLIQPLFVMILLPAFYYQRKIKHEEV</sequence>
<feature type="transmembrane region" description="Helical" evidence="1">
    <location>
        <begin position="116"/>
        <end position="137"/>
    </location>
</feature>
<comment type="caution">
    <text evidence="2">The sequence shown here is derived from an EMBL/GenBank/DDBJ whole genome shotgun (WGS) entry which is preliminary data.</text>
</comment>
<feature type="transmembrane region" description="Helical" evidence="1">
    <location>
        <begin position="86"/>
        <end position="104"/>
    </location>
</feature>
<gene>
    <name evidence="2" type="ORF">H2O64_11955</name>
</gene>
<dbReference type="EMBL" id="JACGWS010000007">
    <property type="protein sequence ID" value="MBC8755394.1"/>
    <property type="molecule type" value="Genomic_DNA"/>
</dbReference>
<reference evidence="2 3" key="1">
    <citation type="submission" date="2020-07" db="EMBL/GenBank/DDBJ databases">
        <title>Description of Kordia aestuariivivens sp. nov., isolated from a tidal flat.</title>
        <authorList>
            <person name="Park S."/>
            <person name="Yoon J.-H."/>
        </authorList>
    </citation>
    <scope>NUCLEOTIDE SEQUENCE [LARGE SCALE GENOMIC DNA]</scope>
    <source>
        <strain evidence="2 3">YSTF-M3</strain>
    </source>
</reference>
<keyword evidence="1" id="KW-0472">Membrane</keyword>
<dbReference type="NCBIfam" id="TIGR04127">
    <property type="entry name" value="flavo_near_exo"/>
    <property type="match status" value="1"/>
</dbReference>